<feature type="transmembrane region" description="Helical" evidence="5">
    <location>
        <begin position="99"/>
        <end position="123"/>
    </location>
</feature>
<dbReference type="PANTHER" id="PTHR23507:SF1">
    <property type="entry name" value="FI18259P1-RELATED"/>
    <property type="match status" value="1"/>
</dbReference>
<evidence type="ECO:0000313" key="7">
    <source>
        <dbReference type="Proteomes" id="UP001583186"/>
    </source>
</evidence>
<organism evidence="6 7">
    <name type="scientific">Sporothrix stenoceras</name>
    <dbReference type="NCBI Taxonomy" id="5173"/>
    <lineage>
        <taxon>Eukaryota</taxon>
        <taxon>Fungi</taxon>
        <taxon>Dikarya</taxon>
        <taxon>Ascomycota</taxon>
        <taxon>Pezizomycotina</taxon>
        <taxon>Sordariomycetes</taxon>
        <taxon>Sordariomycetidae</taxon>
        <taxon>Ophiostomatales</taxon>
        <taxon>Ophiostomataceae</taxon>
        <taxon>Sporothrix</taxon>
    </lineage>
</organism>
<feature type="transmembrane region" description="Helical" evidence="5">
    <location>
        <begin position="66"/>
        <end position="87"/>
    </location>
</feature>
<dbReference type="EMBL" id="JAWCUI010000013">
    <property type="protein sequence ID" value="KAL1899216.1"/>
    <property type="molecule type" value="Genomic_DNA"/>
</dbReference>
<dbReference type="InterPro" id="IPR036259">
    <property type="entry name" value="MFS_trans_sf"/>
</dbReference>
<reference evidence="6 7" key="1">
    <citation type="journal article" date="2024" name="IMA Fungus">
        <title>IMA Genome - F19 : A genome assembly and annotation guide to empower mycologists, including annotated draft genome sequences of Ceratocystis pirilliformis, Diaporthe australafricana, Fusarium ophioides, Paecilomyces lecythidis, and Sporothrix stenoceras.</title>
        <authorList>
            <person name="Aylward J."/>
            <person name="Wilson A.M."/>
            <person name="Visagie C.M."/>
            <person name="Spraker J."/>
            <person name="Barnes I."/>
            <person name="Buitendag C."/>
            <person name="Ceriani C."/>
            <person name="Del Mar Angel L."/>
            <person name="du Plessis D."/>
            <person name="Fuchs T."/>
            <person name="Gasser K."/>
            <person name="Kramer D."/>
            <person name="Li W."/>
            <person name="Munsamy K."/>
            <person name="Piso A."/>
            <person name="Price J.L."/>
            <person name="Sonnekus B."/>
            <person name="Thomas C."/>
            <person name="van der Nest A."/>
            <person name="van Dijk A."/>
            <person name="van Heerden A."/>
            <person name="van Vuuren N."/>
            <person name="Yilmaz N."/>
            <person name="Duong T.A."/>
            <person name="van der Merwe N.A."/>
            <person name="Wingfield M.J."/>
            <person name="Wingfield B.D."/>
        </authorList>
    </citation>
    <scope>NUCLEOTIDE SEQUENCE [LARGE SCALE GENOMIC DNA]</scope>
    <source>
        <strain evidence="6 7">CMW 5346</strain>
    </source>
</reference>
<evidence type="ECO:0000256" key="1">
    <source>
        <dbReference type="ARBA" id="ARBA00004141"/>
    </source>
</evidence>
<comment type="subcellular location">
    <subcellularLocation>
        <location evidence="1">Membrane</location>
        <topology evidence="1">Multi-pass membrane protein</topology>
    </subcellularLocation>
</comment>
<dbReference type="Proteomes" id="UP001583186">
    <property type="component" value="Unassembled WGS sequence"/>
</dbReference>
<feature type="transmembrane region" description="Helical" evidence="5">
    <location>
        <begin position="41"/>
        <end position="60"/>
    </location>
</feature>
<evidence type="ECO:0000256" key="2">
    <source>
        <dbReference type="ARBA" id="ARBA00022692"/>
    </source>
</evidence>
<evidence type="ECO:0000256" key="5">
    <source>
        <dbReference type="SAM" id="Phobius"/>
    </source>
</evidence>
<proteinExistence type="predicted"/>
<keyword evidence="4 5" id="KW-0472">Membrane</keyword>
<name>A0ABR3ZGM9_9PEZI</name>
<keyword evidence="2 5" id="KW-0812">Transmembrane</keyword>
<evidence type="ECO:0008006" key="8">
    <source>
        <dbReference type="Google" id="ProtNLM"/>
    </source>
</evidence>
<dbReference type="Gene3D" id="1.20.1250.20">
    <property type="entry name" value="MFS general substrate transporter like domains"/>
    <property type="match status" value="1"/>
</dbReference>
<evidence type="ECO:0000256" key="3">
    <source>
        <dbReference type="ARBA" id="ARBA00022989"/>
    </source>
</evidence>
<dbReference type="PANTHER" id="PTHR23507">
    <property type="entry name" value="ZGC:174356"/>
    <property type="match status" value="1"/>
</dbReference>
<accession>A0ABR3ZGM9</accession>
<sequence length="158" mass="16795">MKSILITLRAAVDLALLSIGLPLLNRILVQRYEHNAYFKDLLISRLSVAFFALGCLAIAFAPAVPLVALGIVIFALGSGFPPAARSLATSFVRQDETGLLYTALALAQTIGGLLAGPVLAFSFEWSVNHLGPEWTGIPFAIVGGLFACGFFALSFVRL</sequence>
<protein>
    <recommendedName>
        <fullName evidence="8">Major facilitator superfamily (MFS) profile domain-containing protein</fullName>
    </recommendedName>
</protein>
<keyword evidence="3 5" id="KW-1133">Transmembrane helix</keyword>
<comment type="caution">
    <text evidence="6">The sequence shown here is derived from an EMBL/GenBank/DDBJ whole genome shotgun (WGS) entry which is preliminary data.</text>
</comment>
<feature type="transmembrane region" description="Helical" evidence="5">
    <location>
        <begin position="6"/>
        <end position="29"/>
    </location>
</feature>
<evidence type="ECO:0000313" key="6">
    <source>
        <dbReference type="EMBL" id="KAL1899216.1"/>
    </source>
</evidence>
<evidence type="ECO:0000256" key="4">
    <source>
        <dbReference type="ARBA" id="ARBA00023136"/>
    </source>
</evidence>
<dbReference type="SUPFAM" id="SSF103473">
    <property type="entry name" value="MFS general substrate transporter"/>
    <property type="match status" value="1"/>
</dbReference>
<keyword evidence="7" id="KW-1185">Reference proteome</keyword>
<feature type="transmembrane region" description="Helical" evidence="5">
    <location>
        <begin position="135"/>
        <end position="156"/>
    </location>
</feature>
<gene>
    <name evidence="6" type="ORF">Sste5346_003139</name>
</gene>